<evidence type="ECO:0000313" key="3">
    <source>
        <dbReference type="Proteomes" id="UP001165575"/>
    </source>
</evidence>
<name>A0ABT3WPG9_9PROT</name>
<dbReference type="RefSeq" id="WP_266137539.1">
    <property type="nucleotide sequence ID" value="NZ_JANIDX010000003.1"/>
</dbReference>
<protein>
    <submittedName>
        <fullName evidence="2">Uncharacterized protein</fullName>
    </submittedName>
</protein>
<sequence>MVGTGTVANISTNITDKSGNSTTLVKTDLGTLNLSVANSYTGGGLSLWAGYSKLRLTKV</sequence>
<reference evidence="2 3" key="1">
    <citation type="submission" date="2022-07" db="EMBL/GenBank/DDBJ databases">
        <title>Bombella genomes.</title>
        <authorList>
            <person name="Harer L."/>
            <person name="Styblova S."/>
            <person name="Ehrmann M."/>
        </authorList>
    </citation>
    <scope>NUCLEOTIDE SEQUENCE [LARGE SCALE GENOMIC DNA]</scope>
    <source>
        <strain evidence="2 3">TMW 2.2556</strain>
    </source>
</reference>
<comment type="caution">
    <text evidence="2">The sequence shown here is derived from an EMBL/GenBank/DDBJ whole genome shotgun (WGS) entry which is preliminary data.</text>
</comment>
<keyword evidence="1" id="KW-0732">Signal</keyword>
<accession>A0ABT3WPG9</accession>
<gene>
    <name evidence="2" type="ORF">NQF89_03790</name>
</gene>
<dbReference type="InterPro" id="IPR013425">
    <property type="entry name" value="Autotrns_rpt"/>
</dbReference>
<organism evidence="2 3">
    <name type="scientific">Bombella pollinis</name>
    <dbReference type="NCBI Taxonomy" id="2967337"/>
    <lineage>
        <taxon>Bacteria</taxon>
        <taxon>Pseudomonadati</taxon>
        <taxon>Pseudomonadota</taxon>
        <taxon>Alphaproteobacteria</taxon>
        <taxon>Acetobacterales</taxon>
        <taxon>Acetobacteraceae</taxon>
        <taxon>Bombella</taxon>
    </lineage>
</organism>
<keyword evidence="3" id="KW-1185">Reference proteome</keyword>
<evidence type="ECO:0000256" key="1">
    <source>
        <dbReference type="ARBA" id="ARBA00022729"/>
    </source>
</evidence>
<proteinExistence type="predicted"/>
<dbReference type="EMBL" id="JANIDX010000003">
    <property type="protein sequence ID" value="MCX5619543.1"/>
    <property type="molecule type" value="Genomic_DNA"/>
</dbReference>
<evidence type="ECO:0000313" key="2">
    <source>
        <dbReference type="EMBL" id="MCX5619543.1"/>
    </source>
</evidence>
<dbReference type="Proteomes" id="UP001165575">
    <property type="component" value="Unassembled WGS sequence"/>
</dbReference>
<dbReference type="NCBIfam" id="TIGR02601">
    <property type="entry name" value="autotrns_rpt"/>
    <property type="match status" value="1"/>
</dbReference>